<keyword evidence="2" id="KW-0808">Transferase</keyword>
<dbReference type="RefSeq" id="WP_190251915.1">
    <property type="nucleotide sequence ID" value="NZ_BMPI01000021.1"/>
</dbReference>
<dbReference type="EMBL" id="BMPI01000021">
    <property type="protein sequence ID" value="GGM38931.1"/>
    <property type="molecule type" value="Genomic_DNA"/>
</dbReference>
<dbReference type="GO" id="GO:0016740">
    <property type="term" value="F:transferase activity"/>
    <property type="evidence" value="ECO:0007669"/>
    <property type="project" value="UniProtKB-KW"/>
</dbReference>
<comment type="caution">
    <text evidence="2">The sequence shown here is derived from an EMBL/GenBank/DDBJ whole genome shotgun (WGS) entry which is preliminary data.</text>
</comment>
<dbReference type="SUPFAM" id="SSF89796">
    <property type="entry name" value="CoA-transferase family III (CaiB/BaiF)"/>
    <property type="match status" value="1"/>
</dbReference>
<reference evidence="2" key="2">
    <citation type="submission" date="2020-09" db="EMBL/GenBank/DDBJ databases">
        <authorList>
            <person name="Sun Q."/>
            <person name="Ohkuma M."/>
        </authorList>
    </citation>
    <scope>NUCLEOTIDE SEQUENCE</scope>
    <source>
        <strain evidence="2">JCM 19831</strain>
    </source>
</reference>
<evidence type="ECO:0000313" key="3">
    <source>
        <dbReference type="Proteomes" id="UP000642070"/>
    </source>
</evidence>
<dbReference type="AlphaFoldDB" id="A0A917WXX3"/>
<accession>A0A917WXX3</accession>
<dbReference type="InterPro" id="IPR023606">
    <property type="entry name" value="CoA-Trfase_III_dom_1_sf"/>
</dbReference>
<dbReference type="PANTHER" id="PTHR48228">
    <property type="entry name" value="SUCCINYL-COA--D-CITRAMALATE COA-TRANSFERASE"/>
    <property type="match status" value="1"/>
</dbReference>
<dbReference type="Proteomes" id="UP000642070">
    <property type="component" value="Unassembled WGS sequence"/>
</dbReference>
<dbReference type="InterPro" id="IPR044855">
    <property type="entry name" value="CoA-Trfase_III_dom3_sf"/>
</dbReference>
<evidence type="ECO:0000313" key="2">
    <source>
        <dbReference type="EMBL" id="GGM38931.1"/>
    </source>
</evidence>
<gene>
    <name evidence="2" type="ORF">GCM10007977_045500</name>
</gene>
<dbReference type="Gene3D" id="3.30.1540.10">
    <property type="entry name" value="formyl-coa transferase, domain 3"/>
    <property type="match status" value="1"/>
</dbReference>
<dbReference type="InterPro" id="IPR050509">
    <property type="entry name" value="CoA-transferase_III"/>
</dbReference>
<feature type="region of interest" description="Disordered" evidence="1">
    <location>
        <begin position="228"/>
        <end position="250"/>
    </location>
</feature>
<sequence length="430" mass="46036">MADSAESRDSGATGLLAGVRVVECSLLEPGSLGMILGDLGADVIKVEAPGGDYIRRLGWPFVDGVSILHWHVNRGKRSIELDLRTPEGVEVFLDLVRSADVVVEGMRPGALHRRGVGYDRLREVNPAIVFCSLSGFGLTGPYSDLPSHGVGFDAWAGVAPPGVDTQGATYLADHTSIGTKVGPVWAAMAVAAALLRARTTGRGCQLDIAQSDAAAAANWLPIEGSRAYERPEPDVTGNPADGGERRVPGPGGMEEAVRYQYYRSGDGHVLFMASEREFWENFCRGVGREDLYEARPGSRYADHATGDRRLRGQLQEIFEARTTAEWVAFGLAVNCPIAPVNGPASILADPQFRERMPWLPAAEYGADLLPTPVNVVGEPRHRPRRAPSPGQHTAEILSDVLGYAPEHIDRLRASGAVPGEPTGHPDVASS</sequence>
<keyword evidence="3" id="KW-1185">Reference proteome</keyword>
<name>A0A917WXX3_9ACTN</name>
<dbReference type="Pfam" id="PF02515">
    <property type="entry name" value="CoA_transf_3"/>
    <property type="match status" value="1"/>
</dbReference>
<reference evidence="2" key="1">
    <citation type="journal article" date="2014" name="Int. J. Syst. Evol. Microbiol.">
        <title>Complete genome sequence of Corynebacterium casei LMG S-19264T (=DSM 44701T), isolated from a smear-ripened cheese.</title>
        <authorList>
            <consortium name="US DOE Joint Genome Institute (JGI-PGF)"/>
            <person name="Walter F."/>
            <person name="Albersmeier A."/>
            <person name="Kalinowski J."/>
            <person name="Ruckert C."/>
        </authorList>
    </citation>
    <scope>NUCLEOTIDE SEQUENCE</scope>
    <source>
        <strain evidence="2">JCM 19831</strain>
    </source>
</reference>
<dbReference type="InterPro" id="IPR003673">
    <property type="entry name" value="CoA-Trfase_fam_III"/>
</dbReference>
<proteinExistence type="predicted"/>
<dbReference type="Gene3D" id="3.40.50.10540">
    <property type="entry name" value="Crotonobetainyl-coa:carnitine coa-transferase, domain 1"/>
    <property type="match status" value="1"/>
</dbReference>
<protein>
    <submittedName>
        <fullName evidence="2">CoA transferase</fullName>
    </submittedName>
</protein>
<evidence type="ECO:0000256" key="1">
    <source>
        <dbReference type="SAM" id="MobiDB-lite"/>
    </source>
</evidence>
<dbReference type="PANTHER" id="PTHR48228:SF5">
    <property type="entry name" value="ALPHA-METHYLACYL-COA RACEMASE"/>
    <property type="match status" value="1"/>
</dbReference>
<organism evidence="2 3">
    <name type="scientific">Dactylosporangium sucinum</name>
    <dbReference type="NCBI Taxonomy" id="1424081"/>
    <lineage>
        <taxon>Bacteria</taxon>
        <taxon>Bacillati</taxon>
        <taxon>Actinomycetota</taxon>
        <taxon>Actinomycetes</taxon>
        <taxon>Micromonosporales</taxon>
        <taxon>Micromonosporaceae</taxon>
        <taxon>Dactylosporangium</taxon>
    </lineage>
</organism>